<comment type="caution">
    <text evidence="4">The sequence shown here is derived from an EMBL/GenBank/DDBJ whole genome shotgun (WGS) entry which is preliminary data.</text>
</comment>
<name>A0A2V2NBW1_9EURY</name>
<accession>A0A2V2NBW1</accession>
<dbReference type="Proteomes" id="UP000245934">
    <property type="component" value="Unassembled WGS sequence"/>
</dbReference>
<feature type="compositionally biased region" description="Pro residues" evidence="1">
    <location>
        <begin position="117"/>
        <end position="126"/>
    </location>
</feature>
<dbReference type="SUPFAM" id="SSF49452">
    <property type="entry name" value="Starch-binding domain-like"/>
    <property type="match status" value="1"/>
</dbReference>
<feature type="region of interest" description="Disordered" evidence="1">
    <location>
        <begin position="80"/>
        <end position="126"/>
    </location>
</feature>
<dbReference type="PANTHER" id="PTHR36194">
    <property type="entry name" value="S-LAYER-LIKE PROTEIN"/>
    <property type="match status" value="1"/>
</dbReference>
<evidence type="ECO:0000313" key="4">
    <source>
        <dbReference type="EMBL" id="PWR75106.1"/>
    </source>
</evidence>
<dbReference type="PANTHER" id="PTHR36194:SF1">
    <property type="entry name" value="S-LAYER-LIKE PROTEIN"/>
    <property type="match status" value="1"/>
</dbReference>
<keyword evidence="2" id="KW-0812">Transmembrane</keyword>
<proteinExistence type="predicted"/>
<evidence type="ECO:0000256" key="1">
    <source>
        <dbReference type="SAM" id="MobiDB-lite"/>
    </source>
</evidence>
<feature type="transmembrane region" description="Helical" evidence="2">
    <location>
        <begin position="393"/>
        <end position="412"/>
    </location>
</feature>
<reference evidence="4 5" key="1">
    <citation type="submission" date="2018-05" db="EMBL/GenBank/DDBJ databases">
        <title>Draft genome of Methanospirillum stamsii Pt1.</title>
        <authorList>
            <person name="Dueholm M.S."/>
            <person name="Nielsen P.H."/>
            <person name="Bakmann L.F."/>
            <person name="Otzen D.E."/>
        </authorList>
    </citation>
    <scope>NUCLEOTIDE SEQUENCE [LARGE SCALE GENOMIC DNA]</scope>
    <source>
        <strain evidence="4 5">Pt1</strain>
    </source>
</reference>
<keyword evidence="2" id="KW-1133">Transmembrane helix</keyword>
<organism evidence="4 5">
    <name type="scientific">Methanospirillum stamsii</name>
    <dbReference type="NCBI Taxonomy" id="1277351"/>
    <lineage>
        <taxon>Archaea</taxon>
        <taxon>Methanobacteriati</taxon>
        <taxon>Methanobacteriota</taxon>
        <taxon>Stenosarchaea group</taxon>
        <taxon>Methanomicrobia</taxon>
        <taxon>Methanomicrobiales</taxon>
        <taxon>Methanospirillaceae</taxon>
        <taxon>Methanospirillum</taxon>
    </lineage>
</organism>
<sequence>MKQIFHIIGFFICIGILAGLACAQNPGDGGQMNMMGMQDYGAAEPFYPTNIPLVEENSETGREMIQIGPGSGPVQIPVSPDNQEISVSPSNNPPISIGNNEIVGSYQDPGTAEPYYPSNPPSPAPYPTGNPVVITPVSPQDPGTAEPYYPIYTPAPEPTPTQQPRVYYPEPRYQEPSVVYHYYDHRDRDYDDRYYYDKKYYRPSYYDPDDYDCRYSSYYYVDGVLKIASTPHQAEIYVDNSFRGYTPYSGYRTLENIRPGTYTIRLKYSGYYDYYEDVYVSRGRTVYIDADMVRIGETYSKSGSISVQSEPSGAGVYLDNEYRGVSPVVLSTVSAGTHSLLVRKEGYTDYVCKVDISQKQAVSISAVLSPAPPLTQVITPNPTQPPQPEPTRAGLSGGILCIALLIGGILVLKSRPN</sequence>
<dbReference type="PROSITE" id="PS51257">
    <property type="entry name" value="PROKAR_LIPOPROTEIN"/>
    <property type="match status" value="1"/>
</dbReference>
<keyword evidence="2" id="KW-0472">Membrane</keyword>
<evidence type="ECO:0000259" key="3">
    <source>
        <dbReference type="Pfam" id="PF08308"/>
    </source>
</evidence>
<dbReference type="Pfam" id="PF08308">
    <property type="entry name" value="PEGA"/>
    <property type="match status" value="2"/>
</dbReference>
<gene>
    <name evidence="4" type="ORF">DLD82_06475</name>
</gene>
<evidence type="ECO:0000256" key="2">
    <source>
        <dbReference type="SAM" id="Phobius"/>
    </source>
</evidence>
<keyword evidence="5" id="KW-1185">Reference proteome</keyword>
<dbReference type="GeneID" id="97609983"/>
<evidence type="ECO:0000313" key="5">
    <source>
        <dbReference type="Proteomes" id="UP000245934"/>
    </source>
</evidence>
<protein>
    <recommendedName>
        <fullName evidence="3">PEGA domain-containing protein</fullName>
    </recommendedName>
</protein>
<feature type="compositionally biased region" description="Low complexity" evidence="1">
    <location>
        <begin position="85"/>
        <end position="102"/>
    </location>
</feature>
<feature type="domain" description="PEGA" evidence="3">
    <location>
        <begin position="223"/>
        <end position="291"/>
    </location>
</feature>
<dbReference type="InterPro" id="IPR013784">
    <property type="entry name" value="Carb-bd-like_fold"/>
</dbReference>
<dbReference type="RefSeq" id="WP_109940300.1">
    <property type="nucleotide sequence ID" value="NZ_CP176366.1"/>
</dbReference>
<dbReference type="AlphaFoldDB" id="A0A2V2NBW1"/>
<dbReference type="GO" id="GO:0030246">
    <property type="term" value="F:carbohydrate binding"/>
    <property type="evidence" value="ECO:0007669"/>
    <property type="project" value="InterPro"/>
</dbReference>
<dbReference type="EMBL" id="QGMZ01000013">
    <property type="protein sequence ID" value="PWR75106.1"/>
    <property type="molecule type" value="Genomic_DNA"/>
</dbReference>
<feature type="domain" description="PEGA" evidence="3">
    <location>
        <begin position="303"/>
        <end position="370"/>
    </location>
</feature>
<dbReference type="OrthoDB" id="118084at2157"/>
<dbReference type="InterPro" id="IPR013229">
    <property type="entry name" value="PEGA"/>
</dbReference>